<reference evidence="3 4" key="1">
    <citation type="submission" date="2017-09" db="EMBL/GenBank/DDBJ databases">
        <authorList>
            <person name="Ehlers B."/>
            <person name="Leendertz F.H."/>
        </authorList>
    </citation>
    <scope>NUCLEOTIDE SEQUENCE [LARGE SCALE GENOMIC DNA]</scope>
    <source>
        <strain evidence="3 4">DSM 27208</strain>
    </source>
</reference>
<dbReference type="EMBL" id="OBEJ01000003">
    <property type="protein sequence ID" value="SNZ15833.1"/>
    <property type="molecule type" value="Genomic_DNA"/>
</dbReference>
<evidence type="ECO:0000259" key="2">
    <source>
        <dbReference type="Pfam" id="PF25953"/>
    </source>
</evidence>
<name>A0A285P3U6_NATPI</name>
<feature type="transmembrane region" description="Helical" evidence="1">
    <location>
        <begin position="38"/>
        <end position="59"/>
    </location>
</feature>
<keyword evidence="4" id="KW-1185">Reference proteome</keyword>
<dbReference type="OrthoDB" id="239417at2157"/>
<evidence type="ECO:0000313" key="3">
    <source>
        <dbReference type="EMBL" id="SNZ15833.1"/>
    </source>
</evidence>
<dbReference type="Proteomes" id="UP000219453">
    <property type="component" value="Unassembled WGS sequence"/>
</dbReference>
<feature type="domain" description="DUF7991" evidence="2">
    <location>
        <begin position="1"/>
        <end position="104"/>
    </location>
</feature>
<dbReference type="RefSeq" id="WP_097009506.1">
    <property type="nucleotide sequence ID" value="NZ_OBEJ01000003.1"/>
</dbReference>
<organism evidence="3 4">
    <name type="scientific">Natronoarchaeum philippinense</name>
    <dbReference type="NCBI Taxonomy" id="558529"/>
    <lineage>
        <taxon>Archaea</taxon>
        <taxon>Methanobacteriati</taxon>
        <taxon>Methanobacteriota</taxon>
        <taxon>Stenosarchaea group</taxon>
        <taxon>Halobacteria</taxon>
        <taxon>Halobacteriales</taxon>
        <taxon>Natronoarchaeaceae</taxon>
    </lineage>
</organism>
<dbReference type="Pfam" id="PF25953">
    <property type="entry name" value="DUF7991"/>
    <property type="match status" value="1"/>
</dbReference>
<keyword evidence="1" id="KW-1133">Transmembrane helix</keyword>
<dbReference type="AlphaFoldDB" id="A0A285P3U6"/>
<keyword evidence="1" id="KW-0812">Transmembrane</keyword>
<feature type="transmembrane region" description="Helical" evidence="1">
    <location>
        <begin position="71"/>
        <end position="93"/>
    </location>
</feature>
<protein>
    <recommendedName>
        <fullName evidence="2">DUF7991 domain-containing protein</fullName>
    </recommendedName>
</protein>
<proteinExistence type="predicted"/>
<keyword evidence="1" id="KW-0472">Membrane</keyword>
<evidence type="ECO:0000256" key="1">
    <source>
        <dbReference type="SAM" id="Phobius"/>
    </source>
</evidence>
<gene>
    <name evidence="3" type="ORF">SAMN06269185_2613</name>
</gene>
<dbReference type="InterPro" id="IPR058304">
    <property type="entry name" value="DUF7991"/>
</dbReference>
<accession>A0A285P3U6</accession>
<sequence>MATIGAVLGLLFVVALHTLITAVVTRFFRLRLDTDWGSAVYTVVFIPMLLVASTLVLSGPLGIGGDLGGRTVAIVLVIVTPLTLGVAIDLLWMPDPETVELPDRA</sequence>
<evidence type="ECO:0000313" key="4">
    <source>
        <dbReference type="Proteomes" id="UP000219453"/>
    </source>
</evidence>